<feature type="compositionally biased region" description="Basic residues" evidence="1">
    <location>
        <begin position="185"/>
        <end position="195"/>
    </location>
</feature>
<proteinExistence type="predicted"/>
<evidence type="ECO:0000256" key="1">
    <source>
        <dbReference type="SAM" id="MobiDB-lite"/>
    </source>
</evidence>
<gene>
    <name evidence="2" type="ORF">LCGC14_0165010</name>
</gene>
<reference evidence="2" key="1">
    <citation type="journal article" date="2015" name="Nature">
        <title>Complex archaea that bridge the gap between prokaryotes and eukaryotes.</title>
        <authorList>
            <person name="Spang A."/>
            <person name="Saw J.H."/>
            <person name="Jorgensen S.L."/>
            <person name="Zaremba-Niedzwiedzka K."/>
            <person name="Martijn J."/>
            <person name="Lind A.E."/>
            <person name="van Eijk R."/>
            <person name="Schleper C."/>
            <person name="Guy L."/>
            <person name="Ettema T.J."/>
        </authorList>
    </citation>
    <scope>NUCLEOTIDE SEQUENCE</scope>
</reference>
<protein>
    <submittedName>
        <fullName evidence="2">Uncharacterized protein</fullName>
    </submittedName>
</protein>
<dbReference type="AlphaFoldDB" id="A0A0F9VAT0"/>
<accession>A0A0F9VAT0</accession>
<evidence type="ECO:0000313" key="2">
    <source>
        <dbReference type="EMBL" id="KKN96857.1"/>
    </source>
</evidence>
<comment type="caution">
    <text evidence="2">The sequence shown here is derived from an EMBL/GenBank/DDBJ whole genome shotgun (WGS) entry which is preliminary data.</text>
</comment>
<organism evidence="2">
    <name type="scientific">marine sediment metagenome</name>
    <dbReference type="NCBI Taxonomy" id="412755"/>
    <lineage>
        <taxon>unclassified sequences</taxon>
        <taxon>metagenomes</taxon>
        <taxon>ecological metagenomes</taxon>
    </lineage>
</organism>
<sequence>MKVLRATLNERMRLAEQEGQFSQSVRIPLTLGGDINVDLVPETGTITGPSGNRIGGRQFVEILNRLGTVNAELTQTGPLTATLNTGQQQYRLDYEKAPSIPGWQREEAPEEPQQPAARPPRAPKHGSVKSRMANAIAHVSGLRLALRSDPQGSREIAGAVDAALENLRRAYNVLEPTAPPEPSPPRKRKPKRKRGFFGLGR</sequence>
<name>A0A0F9VAT0_9ZZZZ</name>
<dbReference type="EMBL" id="LAZR01000062">
    <property type="protein sequence ID" value="KKN96857.1"/>
    <property type="molecule type" value="Genomic_DNA"/>
</dbReference>
<feature type="region of interest" description="Disordered" evidence="1">
    <location>
        <begin position="171"/>
        <end position="201"/>
    </location>
</feature>
<feature type="region of interest" description="Disordered" evidence="1">
    <location>
        <begin position="103"/>
        <end position="130"/>
    </location>
</feature>